<name>A0A6J8ERD6_MYTCO</name>
<keyword evidence="1" id="KW-0479">Metal-binding</keyword>
<dbReference type="InterPro" id="IPR000315">
    <property type="entry name" value="Znf_B-box"/>
</dbReference>
<dbReference type="PANTHER" id="PTHR25462">
    <property type="entry name" value="BONUS, ISOFORM C-RELATED"/>
    <property type="match status" value="1"/>
</dbReference>
<dbReference type="PANTHER" id="PTHR25462:SF296">
    <property type="entry name" value="MEIOTIC P26, ISOFORM F"/>
    <property type="match status" value="1"/>
</dbReference>
<organism evidence="4 5">
    <name type="scientific">Mytilus coruscus</name>
    <name type="common">Sea mussel</name>
    <dbReference type="NCBI Taxonomy" id="42192"/>
    <lineage>
        <taxon>Eukaryota</taxon>
        <taxon>Metazoa</taxon>
        <taxon>Spiralia</taxon>
        <taxon>Lophotrochozoa</taxon>
        <taxon>Mollusca</taxon>
        <taxon>Bivalvia</taxon>
        <taxon>Autobranchia</taxon>
        <taxon>Pteriomorphia</taxon>
        <taxon>Mytilida</taxon>
        <taxon>Mytiloidea</taxon>
        <taxon>Mytilidae</taxon>
        <taxon>Mytilinae</taxon>
        <taxon>Mytilus</taxon>
    </lineage>
</organism>
<dbReference type="EMBL" id="CACVKT020009705">
    <property type="protein sequence ID" value="CAC5423037.1"/>
    <property type="molecule type" value="Genomic_DNA"/>
</dbReference>
<dbReference type="Gene3D" id="2.120.10.30">
    <property type="entry name" value="TolB, C-terminal domain"/>
    <property type="match status" value="1"/>
</dbReference>
<dbReference type="Gene3D" id="2.130.10.10">
    <property type="entry name" value="YVTN repeat-like/Quinoprotein amine dehydrogenase"/>
    <property type="match status" value="1"/>
</dbReference>
<evidence type="ECO:0000313" key="4">
    <source>
        <dbReference type="EMBL" id="CAC5423037.1"/>
    </source>
</evidence>
<dbReference type="PROSITE" id="PS50119">
    <property type="entry name" value="ZF_BBOX"/>
    <property type="match status" value="1"/>
</dbReference>
<dbReference type="AlphaFoldDB" id="A0A6J8ERD6"/>
<dbReference type="Proteomes" id="UP000507470">
    <property type="component" value="Unassembled WGS sequence"/>
</dbReference>
<protein>
    <recommendedName>
        <fullName evidence="3">B box-type domain-containing protein</fullName>
    </recommendedName>
</protein>
<gene>
    <name evidence="4" type="ORF">MCOR_55047</name>
</gene>
<dbReference type="CDD" id="cd19757">
    <property type="entry name" value="Bbox1"/>
    <property type="match status" value="1"/>
</dbReference>
<sequence length="603" mass="68422">MIAEVLRCTSDTLSPRSCSTRRRNSGRIVKRPSTFLIEKVIMSDSTALCGVCCLRHLSKPSTGWCLECEEGLCVDCKEHHSLLKATRNHNILPITEYQKLPQNVLEITQNCGKHNEIVQIVCIKHDCPCCRKCIIETHNNCKDLIEIEDYIKDVKSSTRFNELEEMLNETAENIKRIRINRQENLTSLQEERIRIENDIAQTRIKINNHLDILQADLIQNLYAKAMKENEKIQQVLKSLDEKQCQIKEYQNTFETIKKYAKDVQLFLFMKLMETNMVTNEKFIQSLMESESLCQVMLVFKDTIDTETITASMPYIGKVGVDYSPSQVSIMKKKEKQAQMMANKATTKSIGKIALKVQKKITACGKGVTGCTLLPHGKMAFANEMERNVKIVKSEGSLDFNIDLKPYTPFDITYIPSTNTIAVTSSSSNDIKVVDVNTKRVLKTYCLDSPCAGISYSEKRLILCSTEKGILELNQLDGSVKTIISVEMDNFTHVAVLGDKIYYTHSNNNSVVCYDFRGKIQWTFQNREITYPFGVTVDIGGNVFVAGNNSPHNVVVVSPDGQQHKQLLSSKDDIEWPNGLIYDRHKNQLLVTNYDKGAVLYNVT</sequence>
<dbReference type="SMART" id="SM00336">
    <property type="entry name" value="BBOX"/>
    <property type="match status" value="1"/>
</dbReference>
<feature type="coiled-coil region" evidence="2">
    <location>
        <begin position="160"/>
        <end position="252"/>
    </location>
</feature>
<dbReference type="InterPro" id="IPR011042">
    <property type="entry name" value="6-blade_b-propeller_TolB-like"/>
</dbReference>
<dbReference type="InterPro" id="IPR047153">
    <property type="entry name" value="TRIM45/56/19-like"/>
</dbReference>
<feature type="domain" description="B box-type" evidence="3">
    <location>
        <begin position="53"/>
        <end position="94"/>
    </location>
</feature>
<evidence type="ECO:0000256" key="2">
    <source>
        <dbReference type="SAM" id="Coils"/>
    </source>
</evidence>
<evidence type="ECO:0000313" key="5">
    <source>
        <dbReference type="Proteomes" id="UP000507470"/>
    </source>
</evidence>
<dbReference type="InterPro" id="IPR011044">
    <property type="entry name" value="Quino_amine_DH_bsu"/>
</dbReference>
<keyword evidence="2" id="KW-0175">Coiled coil</keyword>
<dbReference type="InterPro" id="IPR015943">
    <property type="entry name" value="WD40/YVTN_repeat-like_dom_sf"/>
</dbReference>
<evidence type="ECO:0000256" key="1">
    <source>
        <dbReference type="PROSITE-ProRule" id="PRU00024"/>
    </source>
</evidence>
<dbReference type="OrthoDB" id="6118539at2759"/>
<reference evidence="4 5" key="1">
    <citation type="submission" date="2020-06" db="EMBL/GenBank/DDBJ databases">
        <authorList>
            <person name="Li R."/>
            <person name="Bekaert M."/>
        </authorList>
    </citation>
    <scope>NUCLEOTIDE SEQUENCE [LARGE SCALE GENOMIC DNA]</scope>
    <source>
        <strain evidence="5">wild</strain>
    </source>
</reference>
<evidence type="ECO:0000259" key="3">
    <source>
        <dbReference type="PROSITE" id="PS50119"/>
    </source>
</evidence>
<dbReference type="Gene3D" id="3.30.160.60">
    <property type="entry name" value="Classic Zinc Finger"/>
    <property type="match status" value="1"/>
</dbReference>
<keyword evidence="1" id="KW-0863">Zinc-finger</keyword>
<dbReference type="SUPFAM" id="SSF50969">
    <property type="entry name" value="YVTN repeat-like/Quinoprotein amine dehydrogenase"/>
    <property type="match status" value="1"/>
</dbReference>
<keyword evidence="1" id="KW-0862">Zinc</keyword>
<keyword evidence="5" id="KW-1185">Reference proteome</keyword>
<dbReference type="GO" id="GO:0008270">
    <property type="term" value="F:zinc ion binding"/>
    <property type="evidence" value="ECO:0007669"/>
    <property type="project" value="UniProtKB-KW"/>
</dbReference>
<accession>A0A6J8ERD6</accession>
<proteinExistence type="predicted"/>